<dbReference type="Gene3D" id="4.10.75.10">
    <property type="entry name" value="Elafin-like"/>
    <property type="match status" value="3"/>
</dbReference>
<reference evidence="4" key="2">
    <citation type="submission" date="2025-08" db="UniProtKB">
        <authorList>
            <consortium name="Ensembl"/>
        </authorList>
    </citation>
    <scope>IDENTIFICATION</scope>
</reference>
<dbReference type="InterPro" id="IPR020901">
    <property type="entry name" value="Prtase_inh_Kunz-CS"/>
</dbReference>
<accession>A0A8C3BGN1</accession>
<dbReference type="PANTHER" id="PTHR46751:SF1">
    <property type="entry name" value="WAP FOUR-DISULFIDE CORE DOMAIN PROTEIN 6A"/>
    <property type="match status" value="1"/>
</dbReference>
<feature type="domain" description="WAP" evidence="3">
    <location>
        <begin position="250"/>
        <end position="298"/>
    </location>
</feature>
<dbReference type="PROSITE" id="PS50279">
    <property type="entry name" value="BPTI_KUNITZ_2"/>
    <property type="match status" value="1"/>
</dbReference>
<dbReference type="SMART" id="SM00217">
    <property type="entry name" value="WAP"/>
    <property type="match status" value="3"/>
</dbReference>
<proteinExistence type="predicted"/>
<dbReference type="FunFam" id="4.10.410.10:FF:000004">
    <property type="entry name" value="Tissue factor pathway inhibitor"/>
    <property type="match status" value="1"/>
</dbReference>
<dbReference type="PROSITE" id="PS00280">
    <property type="entry name" value="BPTI_KUNITZ_1"/>
    <property type="match status" value="1"/>
</dbReference>
<dbReference type="InterPro" id="IPR002223">
    <property type="entry name" value="Kunitz_BPTI"/>
</dbReference>
<dbReference type="InterPro" id="IPR036645">
    <property type="entry name" value="Elafin-like_sf"/>
</dbReference>
<dbReference type="InterPro" id="IPR008197">
    <property type="entry name" value="WAP_dom"/>
</dbReference>
<reference evidence="4" key="3">
    <citation type="submission" date="2025-09" db="UniProtKB">
        <authorList>
            <consortium name="Ensembl"/>
        </authorList>
    </citation>
    <scope>IDENTIFICATION</scope>
</reference>
<keyword evidence="1" id="KW-1015">Disulfide bond</keyword>
<dbReference type="Pfam" id="PF00014">
    <property type="entry name" value="Kunitz_BPTI"/>
    <property type="match status" value="1"/>
</dbReference>
<dbReference type="CDD" id="cd00109">
    <property type="entry name" value="Kunitz-type"/>
    <property type="match status" value="1"/>
</dbReference>
<keyword evidence="5" id="KW-1185">Reference proteome</keyword>
<dbReference type="PROSITE" id="PS51390">
    <property type="entry name" value="WAP"/>
    <property type="match status" value="2"/>
</dbReference>
<dbReference type="CDD" id="cd00199">
    <property type="entry name" value="WAP"/>
    <property type="match status" value="1"/>
</dbReference>
<dbReference type="Proteomes" id="UP000694556">
    <property type="component" value="Chromosome 21"/>
</dbReference>
<dbReference type="InterPro" id="IPR051388">
    <property type="entry name" value="Serpin_venom_toxin"/>
</dbReference>
<dbReference type="SUPFAM" id="SSF57256">
    <property type="entry name" value="Elafin-like"/>
    <property type="match status" value="3"/>
</dbReference>
<evidence type="ECO:0000256" key="1">
    <source>
        <dbReference type="ARBA" id="ARBA00023157"/>
    </source>
</evidence>
<evidence type="ECO:0000313" key="4">
    <source>
        <dbReference type="Ensembl" id="ENSCMMP00000006201.1"/>
    </source>
</evidence>
<dbReference type="SUPFAM" id="SSF57362">
    <property type="entry name" value="BPTI-like"/>
    <property type="match status" value="1"/>
</dbReference>
<reference evidence="4" key="1">
    <citation type="submission" date="2018-09" db="EMBL/GenBank/DDBJ databases">
        <title>Common duck and Muscovy duck high density SNP chip.</title>
        <authorList>
            <person name="Vignal A."/>
            <person name="Thebault N."/>
            <person name="Warren W.C."/>
        </authorList>
    </citation>
    <scope>NUCLEOTIDE SEQUENCE [LARGE SCALE GENOMIC DNA]</scope>
</reference>
<dbReference type="GO" id="GO:0004867">
    <property type="term" value="F:serine-type endopeptidase inhibitor activity"/>
    <property type="evidence" value="ECO:0007669"/>
    <property type="project" value="InterPro"/>
</dbReference>
<dbReference type="PRINTS" id="PR00759">
    <property type="entry name" value="BASICPTASE"/>
</dbReference>
<dbReference type="Ensembl" id="ENSCMMT00000006911.1">
    <property type="protein sequence ID" value="ENSCMMP00000006201.1"/>
    <property type="gene ID" value="ENSCMMG00000003990.1"/>
</dbReference>
<dbReference type="InterPro" id="IPR036880">
    <property type="entry name" value="Kunitz_BPTI_sf"/>
</dbReference>
<name>A0A8C3BGN1_CAIMO</name>
<organism evidence="4 5">
    <name type="scientific">Cairina moschata</name>
    <name type="common">Muscovy duck</name>
    <dbReference type="NCBI Taxonomy" id="8855"/>
    <lineage>
        <taxon>Eukaryota</taxon>
        <taxon>Metazoa</taxon>
        <taxon>Chordata</taxon>
        <taxon>Craniata</taxon>
        <taxon>Vertebrata</taxon>
        <taxon>Euteleostomi</taxon>
        <taxon>Archelosauria</taxon>
        <taxon>Archosauria</taxon>
        <taxon>Dinosauria</taxon>
        <taxon>Saurischia</taxon>
        <taxon>Theropoda</taxon>
        <taxon>Coelurosauria</taxon>
        <taxon>Aves</taxon>
        <taxon>Neognathae</taxon>
        <taxon>Galloanserae</taxon>
        <taxon>Anseriformes</taxon>
        <taxon>Anatidae</taxon>
        <taxon>Anatinae</taxon>
        <taxon>Cairina</taxon>
    </lineage>
</organism>
<evidence type="ECO:0000259" key="2">
    <source>
        <dbReference type="PROSITE" id="PS50279"/>
    </source>
</evidence>
<protein>
    <submittedName>
        <fullName evidence="4">Uncharacterized protein</fullName>
    </submittedName>
</protein>
<dbReference type="PRINTS" id="PR00003">
    <property type="entry name" value="4DISULPHCORE"/>
</dbReference>
<dbReference type="AlphaFoldDB" id="A0A8C3BGN1"/>
<dbReference type="Gene3D" id="4.10.410.10">
    <property type="entry name" value="Pancreatic trypsin inhibitor Kunitz domain"/>
    <property type="match status" value="1"/>
</dbReference>
<feature type="domain" description="WAP" evidence="3">
    <location>
        <begin position="156"/>
        <end position="203"/>
    </location>
</feature>
<dbReference type="SMART" id="SM00131">
    <property type="entry name" value="KU"/>
    <property type="match status" value="1"/>
</dbReference>
<evidence type="ECO:0000259" key="3">
    <source>
        <dbReference type="PROSITE" id="PS51390"/>
    </source>
</evidence>
<dbReference type="Pfam" id="PF00095">
    <property type="entry name" value="WAP"/>
    <property type="match status" value="3"/>
</dbReference>
<feature type="domain" description="BPTI/Kunitz inhibitor" evidence="2">
    <location>
        <begin position="333"/>
        <end position="383"/>
    </location>
</feature>
<dbReference type="GO" id="GO:0005576">
    <property type="term" value="C:extracellular region"/>
    <property type="evidence" value="ECO:0007669"/>
    <property type="project" value="InterPro"/>
</dbReference>
<dbReference type="PANTHER" id="PTHR46751">
    <property type="entry name" value="EPPIN"/>
    <property type="match status" value="1"/>
</dbReference>
<sequence>MSRVPCPCPMSRVGPCPVPGRAPCPLFHVPCPTPRVVLCPCRAVPRAGPCPVSRVPRPVSCHIPCRALSRVVPCPVSSRAGPCRARCCPVPGRGRSPVRVAQGPGQGSGLYKSSAGRGRCEGSAMKPGSLLSLLSLLLVALLAPPGECRLVSELALAGKLGECPAPRRTSSSDCGNFCSTHENCPGSELCCSNGCGTECRMPIEAKAGFCPRLDSNMMTICLVDCARDSDCKGNEKCCSMGCHVQCVRPVPAKPGVCPKRRLRYTLLPCNSTCSDDTDCPGREKCCFTGCSLGCMAPDRRKGYSPAATLLGWGWGCRQCPALIASPVLPSDICHLPPEHGPCRGLFYRYAYNPATGTCRAFLYGGCRGNANNFETLGECQRVCQRGERRALGWAGLGWAGLGCPCPGAGGRVGAWSRVAAQPAPGRCGWGPSSSSEGCEGQRSVQAAAAESCPARTH</sequence>
<evidence type="ECO:0000313" key="5">
    <source>
        <dbReference type="Proteomes" id="UP000694556"/>
    </source>
</evidence>